<dbReference type="AlphaFoldDB" id="A0A9N7TG07"/>
<evidence type="ECO:0000313" key="2">
    <source>
        <dbReference type="EMBL" id="CAB1412390.1"/>
    </source>
</evidence>
<gene>
    <name evidence="2" type="ORF">PLEPLA_LOCUS81</name>
</gene>
<evidence type="ECO:0000313" key="3">
    <source>
        <dbReference type="Proteomes" id="UP001153269"/>
    </source>
</evidence>
<sequence length="118" mass="12535">MCLSPAEIGSRGTLPLLAGPSHRLGTSSAQTPGQGRHGNCHFRRSISEMQRADSWKAQPAERLLPGCRGVITLLPNSCDSLLPSDPRSLALLLEISRAFRCLASSQISGNGKWIAGEG</sequence>
<feature type="compositionally biased region" description="Polar residues" evidence="1">
    <location>
        <begin position="24"/>
        <end position="33"/>
    </location>
</feature>
<organism evidence="2 3">
    <name type="scientific">Pleuronectes platessa</name>
    <name type="common">European plaice</name>
    <dbReference type="NCBI Taxonomy" id="8262"/>
    <lineage>
        <taxon>Eukaryota</taxon>
        <taxon>Metazoa</taxon>
        <taxon>Chordata</taxon>
        <taxon>Craniata</taxon>
        <taxon>Vertebrata</taxon>
        <taxon>Euteleostomi</taxon>
        <taxon>Actinopterygii</taxon>
        <taxon>Neopterygii</taxon>
        <taxon>Teleostei</taxon>
        <taxon>Neoteleostei</taxon>
        <taxon>Acanthomorphata</taxon>
        <taxon>Carangaria</taxon>
        <taxon>Pleuronectiformes</taxon>
        <taxon>Pleuronectoidei</taxon>
        <taxon>Pleuronectidae</taxon>
        <taxon>Pleuronectes</taxon>
    </lineage>
</organism>
<reference evidence="2" key="1">
    <citation type="submission" date="2020-03" db="EMBL/GenBank/DDBJ databases">
        <authorList>
            <person name="Weist P."/>
        </authorList>
    </citation>
    <scope>NUCLEOTIDE SEQUENCE</scope>
</reference>
<comment type="caution">
    <text evidence="2">The sequence shown here is derived from an EMBL/GenBank/DDBJ whole genome shotgun (WGS) entry which is preliminary data.</text>
</comment>
<name>A0A9N7TG07_PLEPL</name>
<keyword evidence="3" id="KW-1185">Reference proteome</keyword>
<dbReference type="EMBL" id="CADEAL010000001">
    <property type="protein sequence ID" value="CAB1412390.1"/>
    <property type="molecule type" value="Genomic_DNA"/>
</dbReference>
<evidence type="ECO:0000256" key="1">
    <source>
        <dbReference type="SAM" id="MobiDB-lite"/>
    </source>
</evidence>
<protein>
    <submittedName>
        <fullName evidence="2">Uncharacterized protein</fullName>
    </submittedName>
</protein>
<feature type="region of interest" description="Disordered" evidence="1">
    <location>
        <begin position="13"/>
        <end position="38"/>
    </location>
</feature>
<accession>A0A9N7TG07</accession>
<proteinExistence type="predicted"/>
<dbReference type="Proteomes" id="UP001153269">
    <property type="component" value="Unassembled WGS sequence"/>
</dbReference>